<feature type="region of interest" description="Disordered" evidence="1">
    <location>
        <begin position="1"/>
        <end position="25"/>
    </location>
</feature>
<sequence>MRAGDRAGAARRGSTVRPERGRPSAEATLQLLRDAAQQRRSVWLGFVDSHGVATQRVVRPVRVGSGVLQGLDQTGEHIGNYPLHRITSAALVED</sequence>
<evidence type="ECO:0000256" key="1">
    <source>
        <dbReference type="SAM" id="MobiDB-lite"/>
    </source>
</evidence>
<comment type="caution">
    <text evidence="2">The sequence shown here is derived from an EMBL/GenBank/DDBJ whole genome shotgun (WGS) entry which is preliminary data.</text>
</comment>
<organism evidence="2 3">
    <name type="scientific">Saccharopolyspora taberi</name>
    <dbReference type="NCBI Taxonomy" id="60895"/>
    <lineage>
        <taxon>Bacteria</taxon>
        <taxon>Bacillati</taxon>
        <taxon>Actinomycetota</taxon>
        <taxon>Actinomycetes</taxon>
        <taxon>Pseudonocardiales</taxon>
        <taxon>Pseudonocardiaceae</taxon>
        <taxon>Saccharopolyspora</taxon>
    </lineage>
</organism>
<reference evidence="2 3" key="1">
    <citation type="journal article" date="2019" name="Int. J. Syst. Evol. Microbiol.">
        <title>The Global Catalogue of Microorganisms (GCM) 10K type strain sequencing project: providing services to taxonomists for standard genome sequencing and annotation.</title>
        <authorList>
            <consortium name="The Broad Institute Genomics Platform"/>
            <consortium name="The Broad Institute Genome Sequencing Center for Infectious Disease"/>
            <person name="Wu L."/>
            <person name="Ma J."/>
        </authorList>
    </citation>
    <scope>NUCLEOTIDE SEQUENCE [LARGE SCALE GENOMIC DNA]</scope>
    <source>
        <strain evidence="2 3">JCM 9383</strain>
    </source>
</reference>
<evidence type="ECO:0000313" key="3">
    <source>
        <dbReference type="Proteomes" id="UP001500979"/>
    </source>
</evidence>
<keyword evidence="3" id="KW-1185">Reference proteome</keyword>
<accession>A0ABN3VNT8</accession>
<dbReference type="Proteomes" id="UP001500979">
    <property type="component" value="Unassembled WGS sequence"/>
</dbReference>
<feature type="compositionally biased region" description="Low complexity" evidence="1">
    <location>
        <begin position="1"/>
        <end position="13"/>
    </location>
</feature>
<proteinExistence type="predicted"/>
<protein>
    <recommendedName>
        <fullName evidence="4">WYL domain-containing protein</fullName>
    </recommendedName>
</protein>
<evidence type="ECO:0008006" key="4">
    <source>
        <dbReference type="Google" id="ProtNLM"/>
    </source>
</evidence>
<gene>
    <name evidence="2" type="ORF">GCM10010470_63840</name>
</gene>
<name>A0ABN3VNT8_9PSEU</name>
<evidence type="ECO:0000313" key="2">
    <source>
        <dbReference type="EMBL" id="GAA2819764.1"/>
    </source>
</evidence>
<dbReference type="EMBL" id="BAAAUX010000039">
    <property type="protein sequence ID" value="GAA2819764.1"/>
    <property type="molecule type" value="Genomic_DNA"/>
</dbReference>